<dbReference type="PANTHER" id="PTHR33923:SF13">
    <property type="entry name" value="PLANT CALMODULIN-BINDING PROTEIN-RELATED"/>
    <property type="match status" value="1"/>
</dbReference>
<feature type="region of interest" description="Disordered" evidence="1">
    <location>
        <begin position="437"/>
        <end position="531"/>
    </location>
</feature>
<evidence type="ECO:0000313" key="2">
    <source>
        <dbReference type="EMBL" id="KAG8085410.1"/>
    </source>
</evidence>
<reference evidence="2" key="2">
    <citation type="submission" date="2021-02" db="EMBL/GenBank/DDBJ databases">
        <authorList>
            <person name="Kimball J.A."/>
            <person name="Haas M.W."/>
            <person name="Macchietto M."/>
            <person name="Kono T."/>
            <person name="Duquette J."/>
            <person name="Shao M."/>
        </authorList>
    </citation>
    <scope>NUCLEOTIDE SEQUENCE</scope>
    <source>
        <tissue evidence="2">Fresh leaf tissue</tissue>
    </source>
</reference>
<feature type="compositionally biased region" description="Basic and acidic residues" evidence="1">
    <location>
        <begin position="1"/>
        <end position="13"/>
    </location>
</feature>
<comment type="caution">
    <text evidence="2">The sequence shown here is derived from an EMBL/GenBank/DDBJ whole genome shotgun (WGS) entry which is preliminary data.</text>
</comment>
<feature type="compositionally biased region" description="Basic and acidic residues" evidence="1">
    <location>
        <begin position="507"/>
        <end position="521"/>
    </location>
</feature>
<protein>
    <submittedName>
        <fullName evidence="2">Uncharacterized protein</fullName>
    </submittedName>
</protein>
<reference evidence="2" key="1">
    <citation type="journal article" date="2021" name="bioRxiv">
        <title>Whole Genome Assembly and Annotation of Northern Wild Rice, Zizania palustris L., Supports a Whole Genome Duplication in the Zizania Genus.</title>
        <authorList>
            <person name="Haas M."/>
            <person name="Kono T."/>
            <person name="Macchietto M."/>
            <person name="Millas R."/>
            <person name="McGilp L."/>
            <person name="Shao M."/>
            <person name="Duquette J."/>
            <person name="Hirsch C.N."/>
            <person name="Kimball J."/>
        </authorList>
    </citation>
    <scope>NUCLEOTIDE SEQUENCE</scope>
    <source>
        <tissue evidence="2">Fresh leaf tissue</tissue>
    </source>
</reference>
<gene>
    <name evidence="2" type="ORF">GUJ93_ZPchr0010g9461</name>
</gene>
<proteinExistence type="predicted"/>
<feature type="region of interest" description="Disordered" evidence="1">
    <location>
        <begin position="559"/>
        <end position="587"/>
    </location>
</feature>
<organism evidence="2 3">
    <name type="scientific">Zizania palustris</name>
    <name type="common">Northern wild rice</name>
    <dbReference type="NCBI Taxonomy" id="103762"/>
    <lineage>
        <taxon>Eukaryota</taxon>
        <taxon>Viridiplantae</taxon>
        <taxon>Streptophyta</taxon>
        <taxon>Embryophyta</taxon>
        <taxon>Tracheophyta</taxon>
        <taxon>Spermatophyta</taxon>
        <taxon>Magnoliopsida</taxon>
        <taxon>Liliopsida</taxon>
        <taxon>Poales</taxon>
        <taxon>Poaceae</taxon>
        <taxon>BOP clade</taxon>
        <taxon>Oryzoideae</taxon>
        <taxon>Oryzeae</taxon>
        <taxon>Zizaniinae</taxon>
        <taxon>Zizania</taxon>
    </lineage>
</organism>
<dbReference type="Proteomes" id="UP000729402">
    <property type="component" value="Unassembled WGS sequence"/>
</dbReference>
<dbReference type="EMBL" id="JAAALK010000082">
    <property type="protein sequence ID" value="KAG8085410.1"/>
    <property type="molecule type" value="Genomic_DNA"/>
</dbReference>
<evidence type="ECO:0000256" key="1">
    <source>
        <dbReference type="SAM" id="MobiDB-lite"/>
    </source>
</evidence>
<accession>A0A8J5W8Q0</accession>
<feature type="compositionally biased region" description="Acidic residues" evidence="1">
    <location>
        <begin position="473"/>
        <end position="491"/>
    </location>
</feature>
<feature type="region of interest" description="Disordered" evidence="1">
    <location>
        <begin position="754"/>
        <end position="787"/>
    </location>
</feature>
<dbReference type="InterPro" id="IPR044681">
    <property type="entry name" value="PICBP-like"/>
</dbReference>
<dbReference type="AlphaFoldDB" id="A0A8J5W8Q0"/>
<feature type="compositionally biased region" description="Acidic residues" evidence="1">
    <location>
        <begin position="437"/>
        <end position="447"/>
    </location>
</feature>
<feature type="compositionally biased region" description="Acidic residues" evidence="1">
    <location>
        <begin position="773"/>
        <end position="786"/>
    </location>
</feature>
<dbReference type="OrthoDB" id="1304871at2759"/>
<evidence type="ECO:0000313" key="3">
    <source>
        <dbReference type="Proteomes" id="UP000729402"/>
    </source>
</evidence>
<dbReference type="GO" id="GO:0005516">
    <property type="term" value="F:calmodulin binding"/>
    <property type="evidence" value="ECO:0007669"/>
    <property type="project" value="InterPro"/>
</dbReference>
<sequence>MVRSKEVPKKPKDPLLTPPSKTRGFRDDDGGWSRPRNRGGAAMSPTPASVPNYMRGTSSSDAKSGHRARALLSASPPRRRPVRVVTRGKVLFPKVTGLGRATCSSTMKETKFPDALDLAPGATDAEGPAAMRVCPYTYCSLNGHVHSPAVPLRSFLALRRRLIKTQQSMKLKGVSVFRKSTDHQRSEDNNGSGVCSGGEGAKVAPLIDEEALGDYFVEVYAGPRVSTDMSCSDMSLDEMDATVRRLEFVVFDRCGVDEGNEKGNGLDVCSDGDPDGRPEERFGACGDNSSECSEASISGEFVEELPWMRYQGYEDDSLDGEFSDEHRIRDEEITEAVVSEVQEGQDEEGTSDRLGYQCQEEAAQEQETNDGLNISDFARESEIVLEHEGDFRVERCEEQEGISEDNILDAACQREISTEQESLELPEQEVAEKVEEILDESCEEETSTEQAQKCDGIDAESASNSEATKEPNVEDEENMPDDDGSEMEISEEIVSGFGCDEDFSEEVTSKDVSKDEFRGASEEAGVEETNHVDPVDCTEYVHKELDICLCELQDASEGSGIAQESNQDGITQEEDFSEEVTSKDVSKGEISDSGAIISLHAEMQKQPGENHAFEQDDNSTVDNTFYQDEDTADRKFDQYDVTADEFRGASEEAGVEETNHVDPVDCTEYVHKELDISLCDLQDASEGSAIAQESNQDGNSAFFSDGAQMVLDITTCMVEDACEESDATQENTCGDSSSALTVCAQTESGMGISELMEGSSDDSEESGIAQEAGQDDNAEYVSDDDGQNTTIITTCQLQVTSEEHAIAQDADKNSNGVSDDAQNECEQITCGESTYASEEFGFTPETIQNDNTADFNHGALEESMVITSESEDANEKSDLTTEGDAEDYSVGINAGAQKEVKLNTCESRGASEGITVPQESNGHVNTTDQNDSAQTEITVSMLNACEEVCIAEETDQSSDMQVTELNYNFSTTKDHGEPQSEDIVAKESSIDDICNAFSGMHLKGDVYLDPTESVTCPRNRIDHC</sequence>
<name>A0A8J5W8Q0_ZIZPA</name>
<feature type="region of interest" description="Disordered" evidence="1">
    <location>
        <begin position="1"/>
        <end position="78"/>
    </location>
</feature>
<keyword evidence="3" id="KW-1185">Reference proteome</keyword>
<dbReference type="PANTHER" id="PTHR33923">
    <property type="entry name" value="CALMODULIN-BINDING PROTEIN-RELATED"/>
    <property type="match status" value="1"/>
</dbReference>